<keyword evidence="2" id="KW-1185">Reference proteome</keyword>
<dbReference type="EMBL" id="SIJB01000027">
    <property type="protein sequence ID" value="NBI29743.1"/>
    <property type="molecule type" value="Genomic_DNA"/>
</dbReference>
<dbReference type="Pfam" id="PF13797">
    <property type="entry name" value="Post_transc_reg"/>
    <property type="match status" value="1"/>
</dbReference>
<evidence type="ECO:0008006" key="3">
    <source>
        <dbReference type="Google" id="ProtNLM"/>
    </source>
</evidence>
<sequence>MNQMDRKLWEAEDEGNFIIEDDLSEQSNSFQSEIKEDSYNKNKVHELDENELSQTIEELCLSKAEEFRMIGYDHVTGHEIWECISNKYKKEGIPNLHKIVNDILTLKVTHFMNWLTMNAYKDVR</sequence>
<name>A0A6N9Q4P7_9BACL</name>
<protein>
    <recommendedName>
        <fullName evidence="3">Post-transcriptional regulator</fullName>
    </recommendedName>
</protein>
<gene>
    <name evidence="1" type="ORF">ERL59_12325</name>
</gene>
<dbReference type="InterPro" id="IPR025716">
    <property type="entry name" value="Post-transcriptional_regulator"/>
</dbReference>
<proteinExistence type="predicted"/>
<evidence type="ECO:0000313" key="1">
    <source>
        <dbReference type="EMBL" id="NBI29743.1"/>
    </source>
</evidence>
<dbReference type="OrthoDB" id="2990595at2"/>
<organism evidence="1 2">
    <name type="scientific">Chengkuizengella marina</name>
    <dbReference type="NCBI Taxonomy" id="2507566"/>
    <lineage>
        <taxon>Bacteria</taxon>
        <taxon>Bacillati</taxon>
        <taxon>Bacillota</taxon>
        <taxon>Bacilli</taxon>
        <taxon>Bacillales</taxon>
        <taxon>Paenibacillaceae</taxon>
        <taxon>Chengkuizengella</taxon>
    </lineage>
</organism>
<evidence type="ECO:0000313" key="2">
    <source>
        <dbReference type="Proteomes" id="UP000448943"/>
    </source>
</evidence>
<reference evidence="1 2" key="1">
    <citation type="submission" date="2019-01" db="EMBL/GenBank/DDBJ databases">
        <title>Chengkuizengella sp. nov., isolated from deep-sea sediment of East Pacific Ocean.</title>
        <authorList>
            <person name="Yang J."/>
            <person name="Lai Q."/>
            <person name="Shao Z."/>
        </authorList>
    </citation>
    <scope>NUCLEOTIDE SEQUENCE [LARGE SCALE GENOMIC DNA]</scope>
    <source>
        <strain evidence="1 2">YPA3-1-1</strain>
    </source>
</reference>
<dbReference type="Proteomes" id="UP000448943">
    <property type="component" value="Unassembled WGS sequence"/>
</dbReference>
<dbReference type="AlphaFoldDB" id="A0A6N9Q4P7"/>
<comment type="caution">
    <text evidence="1">The sequence shown here is derived from an EMBL/GenBank/DDBJ whole genome shotgun (WGS) entry which is preliminary data.</text>
</comment>
<accession>A0A6N9Q4P7</accession>